<organism evidence="8 9">
    <name type="scientific">Lachnellula hyalina</name>
    <dbReference type="NCBI Taxonomy" id="1316788"/>
    <lineage>
        <taxon>Eukaryota</taxon>
        <taxon>Fungi</taxon>
        <taxon>Dikarya</taxon>
        <taxon>Ascomycota</taxon>
        <taxon>Pezizomycotina</taxon>
        <taxon>Leotiomycetes</taxon>
        <taxon>Helotiales</taxon>
        <taxon>Lachnaceae</taxon>
        <taxon>Lachnellula</taxon>
    </lineage>
</organism>
<dbReference type="SUPFAM" id="SSF53474">
    <property type="entry name" value="alpha/beta-Hydrolases"/>
    <property type="match status" value="1"/>
</dbReference>
<protein>
    <recommendedName>
        <fullName evidence="6">Dipeptidyl-peptidase V</fullName>
    </recommendedName>
</protein>
<dbReference type="Gene3D" id="3.40.50.1820">
    <property type="entry name" value="alpha/beta hydrolase"/>
    <property type="match status" value="1"/>
</dbReference>
<dbReference type="AlphaFoldDB" id="A0A8H8QYJ8"/>
<evidence type="ECO:0000256" key="4">
    <source>
        <dbReference type="ARBA" id="ARBA00022801"/>
    </source>
</evidence>
<keyword evidence="2" id="KW-0645">Protease</keyword>
<dbReference type="InterPro" id="IPR029058">
    <property type="entry name" value="AB_hydrolase_fold"/>
</dbReference>
<gene>
    <name evidence="8" type="ORF">LHYA1_G006751</name>
</gene>
<dbReference type="PANTHER" id="PTHR42776:SF13">
    <property type="entry name" value="DIPEPTIDYL-PEPTIDASE 5"/>
    <property type="match status" value="1"/>
</dbReference>
<dbReference type="OrthoDB" id="416344at2759"/>
<proteinExistence type="inferred from homology"/>
<feature type="domain" description="Peptidase S9 prolyl oligopeptidase catalytic" evidence="7">
    <location>
        <begin position="543"/>
        <end position="752"/>
    </location>
</feature>
<evidence type="ECO:0000259" key="7">
    <source>
        <dbReference type="Pfam" id="PF00326"/>
    </source>
</evidence>
<dbReference type="RefSeq" id="XP_031003199.1">
    <property type="nucleotide sequence ID" value="XM_031151685.1"/>
</dbReference>
<reference evidence="8 9" key="1">
    <citation type="submission" date="2018-05" db="EMBL/GenBank/DDBJ databases">
        <title>Genome sequencing and assembly of the regulated plant pathogen Lachnellula willkommii and related sister species for the development of diagnostic species identification markers.</title>
        <authorList>
            <person name="Giroux E."/>
            <person name="Bilodeau G."/>
        </authorList>
    </citation>
    <scope>NUCLEOTIDE SEQUENCE [LARGE SCALE GENOMIC DNA]</scope>
    <source>
        <strain evidence="8 9">CBS 185.66</strain>
    </source>
</reference>
<evidence type="ECO:0000256" key="6">
    <source>
        <dbReference type="ARBA" id="ARBA00032829"/>
    </source>
</evidence>
<evidence type="ECO:0000256" key="1">
    <source>
        <dbReference type="ARBA" id="ARBA00010040"/>
    </source>
</evidence>
<dbReference type="Proteomes" id="UP000431533">
    <property type="component" value="Unassembled WGS sequence"/>
</dbReference>
<comment type="caution">
    <text evidence="8">The sequence shown here is derived from an EMBL/GenBank/DDBJ whole genome shotgun (WGS) entry which is preliminary data.</text>
</comment>
<keyword evidence="3" id="KW-0732">Signal</keyword>
<dbReference type="GO" id="GO:0004252">
    <property type="term" value="F:serine-type endopeptidase activity"/>
    <property type="evidence" value="ECO:0007669"/>
    <property type="project" value="TreeGrafter"/>
</dbReference>
<dbReference type="InterPro" id="IPR001375">
    <property type="entry name" value="Peptidase_S9_cat"/>
</dbReference>
<evidence type="ECO:0000256" key="5">
    <source>
        <dbReference type="ARBA" id="ARBA00022825"/>
    </source>
</evidence>
<evidence type="ECO:0000313" key="8">
    <source>
        <dbReference type="EMBL" id="TVY24411.1"/>
    </source>
</evidence>
<dbReference type="SUPFAM" id="SSF82171">
    <property type="entry name" value="DPP6 N-terminal domain-like"/>
    <property type="match status" value="1"/>
</dbReference>
<evidence type="ECO:0000313" key="9">
    <source>
        <dbReference type="Proteomes" id="UP000431533"/>
    </source>
</evidence>
<comment type="similarity">
    <text evidence="1">Belongs to the peptidase S9C family.</text>
</comment>
<sequence length="776" mass="84128">MGLEIGTGGMGINPATPTQLLIPFPSPSIPPRKLFKMVAVMRSPISLAVLALSSIFSVNAVSNTTQYTPQAMLSAPRRGSALPNADGTLALYTSTTWDFATHKRSYALSVLDLSSKSSTLLSNSSAVSNAQWLGNGTTIIWLVSEDDGTTTFAVGDATTPDADPITAGSVPGAIDGLKIVDLGSGTYGAAFIGTAAPNGSLYNSELESTPVSAGRMYTQLFVRHWDTYITPERNSLWYTTLKASSNGTVGYILGEPINALNGTGLESPVPPSGSTEDFDIGPAGLVFVAKDPTLNPATTTKSDIYYLPLTTFSEPVPKLQVVTTPGLEGASVGPVFSPTSPALAFSRMKGISYESDKNRLLLVPDITKGLEASEFYATADGVGSWDRSASAEWWSADGNTLFIEVEDFARVRLFSVAADASTTDLPKQITADGAIADVHALESGKLLVTTNSFFDNSIYSWVDPVEAAATNATSGITLIDANLKLGAQWGLSRSQISEFYYEGDEGIIVHAWVIKPSNFVEGKKYPLMFYIHGGPQGATEDEWSTRWNMLVFAEQGYVLVAFNPTGSTGFGQSLTDGIQNQWGGRPYNDLVKGWEYIEANFDFVDCDRAVALGASFGGYMTYWIQGHDLGRKFKAIFTHDGSFNTIAQYSSEELWFMQHDFNGTLWDNYDNYERWNPAAHTKNWSTPHLIVHNELDYRLPISEGIGAFNVLQAKGVPSKFLSFADENHWVLKPENNLVWQKAVFDWLNSYVGLPALELTAVEQAVYEATLMNGPLI</sequence>
<keyword evidence="5" id="KW-0720">Serine protease</keyword>
<dbReference type="GeneID" id="41986949"/>
<dbReference type="EMBL" id="QGMH01000132">
    <property type="protein sequence ID" value="TVY24411.1"/>
    <property type="molecule type" value="Genomic_DNA"/>
</dbReference>
<evidence type="ECO:0000256" key="2">
    <source>
        <dbReference type="ARBA" id="ARBA00022670"/>
    </source>
</evidence>
<dbReference type="PANTHER" id="PTHR42776">
    <property type="entry name" value="SERINE PEPTIDASE S9 FAMILY MEMBER"/>
    <property type="match status" value="1"/>
</dbReference>
<evidence type="ECO:0000256" key="3">
    <source>
        <dbReference type="ARBA" id="ARBA00022729"/>
    </source>
</evidence>
<dbReference type="GO" id="GO:0006508">
    <property type="term" value="P:proteolysis"/>
    <property type="evidence" value="ECO:0007669"/>
    <property type="project" value="UniProtKB-KW"/>
</dbReference>
<dbReference type="Pfam" id="PF00326">
    <property type="entry name" value="Peptidase_S9"/>
    <property type="match status" value="1"/>
</dbReference>
<name>A0A8H8QYJ8_9HELO</name>
<keyword evidence="4" id="KW-0378">Hydrolase</keyword>
<accession>A0A8H8QYJ8</accession>
<dbReference type="FunFam" id="3.40.50.1820:FF:000028">
    <property type="entry name" value="S9 family peptidase"/>
    <property type="match status" value="1"/>
</dbReference>
<keyword evidence="9" id="KW-1185">Reference proteome</keyword>